<reference evidence="2" key="1">
    <citation type="submission" date="2018-05" db="EMBL/GenBank/DDBJ databases">
        <title>Draft genome of Mucuna pruriens seed.</title>
        <authorList>
            <person name="Nnadi N.E."/>
            <person name="Vos R."/>
            <person name="Hasami M.H."/>
            <person name="Devisetty U.K."/>
            <person name="Aguiy J.C."/>
        </authorList>
    </citation>
    <scope>NUCLEOTIDE SEQUENCE [LARGE SCALE GENOMIC DNA]</scope>
    <source>
        <strain evidence="2">JCA_2017</strain>
    </source>
</reference>
<sequence>MHLYEGIQKKPWDIIYIILLRTKCLLREEMYFLKKNSSPKELVGRKYNFKKFMYHKTIMSLWMMYYPWIDMSL</sequence>
<feature type="non-terminal residue" evidence="2">
    <location>
        <position position="1"/>
    </location>
</feature>
<keyword evidence="1" id="KW-1133">Transmembrane helix</keyword>
<evidence type="ECO:0000313" key="3">
    <source>
        <dbReference type="Proteomes" id="UP000257109"/>
    </source>
</evidence>
<protein>
    <submittedName>
        <fullName evidence="2">Uncharacterized protein</fullName>
    </submittedName>
</protein>
<evidence type="ECO:0000313" key="2">
    <source>
        <dbReference type="EMBL" id="RDX77640.1"/>
    </source>
</evidence>
<keyword evidence="1" id="KW-0472">Membrane</keyword>
<feature type="transmembrane region" description="Helical" evidence="1">
    <location>
        <begin position="52"/>
        <end position="69"/>
    </location>
</feature>
<keyword evidence="1" id="KW-0812">Transmembrane</keyword>
<gene>
    <name evidence="2" type="ORF">CR513_42204</name>
</gene>
<dbReference type="Proteomes" id="UP000257109">
    <property type="component" value="Unassembled WGS sequence"/>
</dbReference>
<keyword evidence="3" id="KW-1185">Reference proteome</keyword>
<organism evidence="2 3">
    <name type="scientific">Mucuna pruriens</name>
    <name type="common">Velvet bean</name>
    <name type="synonym">Dolichos pruriens</name>
    <dbReference type="NCBI Taxonomy" id="157652"/>
    <lineage>
        <taxon>Eukaryota</taxon>
        <taxon>Viridiplantae</taxon>
        <taxon>Streptophyta</taxon>
        <taxon>Embryophyta</taxon>
        <taxon>Tracheophyta</taxon>
        <taxon>Spermatophyta</taxon>
        <taxon>Magnoliopsida</taxon>
        <taxon>eudicotyledons</taxon>
        <taxon>Gunneridae</taxon>
        <taxon>Pentapetalae</taxon>
        <taxon>rosids</taxon>
        <taxon>fabids</taxon>
        <taxon>Fabales</taxon>
        <taxon>Fabaceae</taxon>
        <taxon>Papilionoideae</taxon>
        <taxon>50 kb inversion clade</taxon>
        <taxon>NPAAA clade</taxon>
        <taxon>indigoferoid/millettioid clade</taxon>
        <taxon>Phaseoleae</taxon>
        <taxon>Mucuna</taxon>
    </lineage>
</organism>
<accession>A0A371FHD2</accession>
<evidence type="ECO:0000256" key="1">
    <source>
        <dbReference type="SAM" id="Phobius"/>
    </source>
</evidence>
<name>A0A371FHD2_MUCPR</name>
<proteinExistence type="predicted"/>
<dbReference type="EMBL" id="QJKJ01009123">
    <property type="protein sequence ID" value="RDX77640.1"/>
    <property type="molecule type" value="Genomic_DNA"/>
</dbReference>
<comment type="caution">
    <text evidence="2">The sequence shown here is derived from an EMBL/GenBank/DDBJ whole genome shotgun (WGS) entry which is preliminary data.</text>
</comment>
<dbReference type="AlphaFoldDB" id="A0A371FHD2"/>